<dbReference type="InterPro" id="IPR027385">
    <property type="entry name" value="Beta-barrel_OMP"/>
</dbReference>
<name>A0A3M9XPY5_9HYPH</name>
<evidence type="ECO:0000256" key="1">
    <source>
        <dbReference type="ARBA" id="ARBA00004442"/>
    </source>
</evidence>
<dbReference type="Pfam" id="PF13505">
    <property type="entry name" value="OMP_b-brl"/>
    <property type="match status" value="1"/>
</dbReference>
<keyword evidence="2 6" id="KW-0732">Signal</keyword>
<evidence type="ECO:0000313" key="9">
    <source>
        <dbReference type="Proteomes" id="UP000268623"/>
    </source>
</evidence>
<protein>
    <submittedName>
        <fullName evidence="8">Porin family protein</fullName>
    </submittedName>
</protein>
<dbReference type="RefSeq" id="WP_123175776.1">
    <property type="nucleotide sequence ID" value="NZ_QWDD01000001.1"/>
</dbReference>
<evidence type="ECO:0000256" key="2">
    <source>
        <dbReference type="ARBA" id="ARBA00022729"/>
    </source>
</evidence>
<proteinExistence type="inferred from homology"/>
<dbReference type="InterPro" id="IPR011250">
    <property type="entry name" value="OMP/PagP_B-barrel"/>
</dbReference>
<dbReference type="Gene3D" id="2.40.160.20">
    <property type="match status" value="1"/>
</dbReference>
<comment type="subcellular location">
    <subcellularLocation>
        <location evidence="1">Cell outer membrane</location>
    </subcellularLocation>
</comment>
<sequence>MTFKTCIVGAFASVLAVSAVSAADLPIYKAPPPPPPPVFSWEGFHIGISGSYAGGVSSQYSQTYLLSPGPFLAIPTSTSFGTSGYLVGYQNGYNWVFANGLVAGYESEFNYADVRVTNAGSYFGGGASSRLQWFGMERLRFGYAFGRFLPYITGGLAYGKVRPYGQQGVFPVNQSVWQGGFAIGAGIEYAILDNWTVKAEYIFTRMKGASSANLAFPIGYRTGTGNYLDTNIARIGVNYQVKSIGALIGMPELGL</sequence>
<evidence type="ECO:0000256" key="4">
    <source>
        <dbReference type="ARBA" id="ARBA00023237"/>
    </source>
</evidence>
<evidence type="ECO:0000256" key="6">
    <source>
        <dbReference type="SAM" id="SignalP"/>
    </source>
</evidence>
<evidence type="ECO:0000256" key="5">
    <source>
        <dbReference type="ARBA" id="ARBA00038306"/>
    </source>
</evidence>
<dbReference type="EMBL" id="QWDD01000001">
    <property type="protein sequence ID" value="RNJ49812.1"/>
    <property type="molecule type" value="Genomic_DNA"/>
</dbReference>
<organism evidence="8 9">
    <name type="scientific">Methylocystis hirsuta</name>
    <dbReference type="NCBI Taxonomy" id="369798"/>
    <lineage>
        <taxon>Bacteria</taxon>
        <taxon>Pseudomonadati</taxon>
        <taxon>Pseudomonadota</taxon>
        <taxon>Alphaproteobacteria</taxon>
        <taxon>Hyphomicrobiales</taxon>
        <taxon>Methylocystaceae</taxon>
        <taxon>Methylocystis</taxon>
    </lineage>
</organism>
<dbReference type="Proteomes" id="UP000268623">
    <property type="component" value="Unassembled WGS sequence"/>
</dbReference>
<gene>
    <name evidence="8" type="ORF">D1O30_09610</name>
</gene>
<keyword evidence="3" id="KW-0472">Membrane</keyword>
<keyword evidence="9" id="KW-1185">Reference proteome</keyword>
<feature type="domain" description="Outer membrane protein beta-barrel" evidence="7">
    <location>
        <begin position="59"/>
        <end position="240"/>
    </location>
</feature>
<dbReference type="InterPro" id="IPR051692">
    <property type="entry name" value="OMP-like"/>
</dbReference>
<comment type="caution">
    <text evidence="8">The sequence shown here is derived from an EMBL/GenBank/DDBJ whole genome shotgun (WGS) entry which is preliminary data.</text>
</comment>
<evidence type="ECO:0000256" key="3">
    <source>
        <dbReference type="ARBA" id="ARBA00023136"/>
    </source>
</evidence>
<dbReference type="PANTHER" id="PTHR34001:SF3">
    <property type="entry name" value="BLL7405 PROTEIN"/>
    <property type="match status" value="1"/>
</dbReference>
<evidence type="ECO:0000313" key="8">
    <source>
        <dbReference type="EMBL" id="RNJ49812.1"/>
    </source>
</evidence>
<dbReference type="SUPFAM" id="SSF56925">
    <property type="entry name" value="OMPA-like"/>
    <property type="match status" value="1"/>
</dbReference>
<dbReference type="GO" id="GO:0009279">
    <property type="term" value="C:cell outer membrane"/>
    <property type="evidence" value="ECO:0007669"/>
    <property type="project" value="UniProtKB-SubCell"/>
</dbReference>
<feature type="chain" id="PRO_5018279099" evidence="6">
    <location>
        <begin position="23"/>
        <end position="255"/>
    </location>
</feature>
<accession>A0A3M9XPY5</accession>
<reference evidence="8 9" key="1">
    <citation type="submission" date="2018-08" db="EMBL/GenBank/DDBJ databases">
        <title>Genome sequence of Methylocystis hirsuta CSC1, a methanotroph able to accumulate PHAs.</title>
        <authorList>
            <person name="Bordel S."/>
            <person name="Rodriguez E."/>
            <person name="Gancedo J."/>
            <person name="Munoz R."/>
        </authorList>
    </citation>
    <scope>NUCLEOTIDE SEQUENCE [LARGE SCALE GENOMIC DNA]</scope>
    <source>
        <strain evidence="8 9">CSC1</strain>
    </source>
</reference>
<evidence type="ECO:0000259" key="7">
    <source>
        <dbReference type="Pfam" id="PF13505"/>
    </source>
</evidence>
<comment type="similarity">
    <text evidence="5">Belongs to the Omp25/RopB family.</text>
</comment>
<feature type="signal peptide" evidence="6">
    <location>
        <begin position="1"/>
        <end position="22"/>
    </location>
</feature>
<dbReference type="PANTHER" id="PTHR34001">
    <property type="entry name" value="BLL7405 PROTEIN"/>
    <property type="match status" value="1"/>
</dbReference>
<keyword evidence="4" id="KW-0998">Cell outer membrane</keyword>
<dbReference type="AlphaFoldDB" id="A0A3M9XPY5"/>
<dbReference type="OrthoDB" id="9815357at2"/>